<dbReference type="SUPFAM" id="SSF56752">
    <property type="entry name" value="D-aminoacid aminotransferase-like PLP-dependent enzymes"/>
    <property type="match status" value="1"/>
</dbReference>
<dbReference type="GO" id="GO:0008483">
    <property type="term" value="F:transaminase activity"/>
    <property type="evidence" value="ECO:0007669"/>
    <property type="project" value="UniProtKB-KW"/>
</dbReference>
<dbReference type="InterPro" id="IPR001544">
    <property type="entry name" value="Aminotrans_IV"/>
</dbReference>
<dbReference type="EMBL" id="JAEHOI010000002">
    <property type="protein sequence ID" value="MBK0421167.1"/>
    <property type="molecule type" value="Genomic_DNA"/>
</dbReference>
<dbReference type="Gene3D" id="3.20.10.10">
    <property type="entry name" value="D-amino Acid Aminotransferase, subunit A, domain 2"/>
    <property type="match status" value="1"/>
</dbReference>
<protein>
    <submittedName>
        <fullName evidence="1">Aminotransferase class IV</fullName>
    </submittedName>
</protein>
<dbReference type="Proteomes" id="UP000618733">
    <property type="component" value="Unassembled WGS sequence"/>
</dbReference>
<name>A0A934QDC2_9MICO</name>
<dbReference type="RefSeq" id="WP_200131350.1">
    <property type="nucleotide sequence ID" value="NZ_JAEHOI010000002.1"/>
</dbReference>
<evidence type="ECO:0000313" key="2">
    <source>
        <dbReference type="Proteomes" id="UP000618733"/>
    </source>
</evidence>
<reference evidence="1" key="1">
    <citation type="submission" date="2020-12" db="EMBL/GenBank/DDBJ databases">
        <title>Leucobacter sp. CAS2, isolated from Chromium sludge.</title>
        <authorList>
            <person name="Xu Z."/>
        </authorList>
    </citation>
    <scope>NUCLEOTIDE SEQUENCE</scope>
    <source>
        <strain evidence="1">CSA2</strain>
    </source>
</reference>
<dbReference type="AlphaFoldDB" id="A0A934QDC2"/>
<organism evidence="1 2">
    <name type="scientific">Leucobacter edaphi</name>
    <dbReference type="NCBI Taxonomy" id="2796472"/>
    <lineage>
        <taxon>Bacteria</taxon>
        <taxon>Bacillati</taxon>
        <taxon>Actinomycetota</taxon>
        <taxon>Actinomycetes</taxon>
        <taxon>Micrococcales</taxon>
        <taxon>Microbacteriaceae</taxon>
        <taxon>Leucobacter</taxon>
    </lineage>
</organism>
<proteinExistence type="predicted"/>
<evidence type="ECO:0000313" key="1">
    <source>
        <dbReference type="EMBL" id="MBK0421167.1"/>
    </source>
</evidence>
<keyword evidence="1" id="KW-0808">Transferase</keyword>
<dbReference type="InterPro" id="IPR043132">
    <property type="entry name" value="BCAT-like_C"/>
</dbReference>
<accession>A0A934QDC2</accession>
<dbReference type="Pfam" id="PF01063">
    <property type="entry name" value="Aminotran_4"/>
    <property type="match status" value="1"/>
</dbReference>
<dbReference type="InterPro" id="IPR036038">
    <property type="entry name" value="Aminotransferase-like"/>
</dbReference>
<keyword evidence="2" id="KW-1185">Reference proteome</keyword>
<gene>
    <name evidence="1" type="ORF">JD292_03605</name>
</gene>
<comment type="caution">
    <text evidence="1">The sequence shown here is derived from an EMBL/GenBank/DDBJ whole genome shotgun (WGS) entry which is preliminary data.</text>
</comment>
<sequence>MDRANLGDRDGELLLADSFRVSVRDGRPSVRGLTRHLGRLTAGAVRFGVDDGERLAFLGRAREEIAAFGAGFPRLEIRAARGGADASSSASAPFLALVLRELPELGETVDLRSIRREAPPLANLKGPLVSAYRELNLEAGAEALLCDPDGSAREGTTTALLAWDGDTLIRSASLDRVQSVTEALVCDIAAAQRRPITAAALTPALLSGAELWAVNALHGIRAVRSLDGRVLPAGDRNRLAEFRAALDERWEPLRIR</sequence>
<keyword evidence="1" id="KW-0032">Aminotransferase</keyword>